<accession>A0AAV6WEQ6</accession>
<gene>
    <name evidence="1" type="ORF">BUALT_Bualt14G0041300</name>
</gene>
<dbReference type="EMBL" id="WHWC01000014">
    <property type="protein sequence ID" value="KAG8369701.1"/>
    <property type="molecule type" value="Genomic_DNA"/>
</dbReference>
<protein>
    <submittedName>
        <fullName evidence="1">Uncharacterized protein</fullName>
    </submittedName>
</protein>
<dbReference type="PANTHER" id="PTHR32278">
    <property type="entry name" value="F-BOX DOMAIN-CONTAINING PROTEIN"/>
    <property type="match status" value="1"/>
</dbReference>
<comment type="caution">
    <text evidence="1">The sequence shown here is derived from an EMBL/GenBank/DDBJ whole genome shotgun (WGS) entry which is preliminary data.</text>
</comment>
<reference evidence="1" key="1">
    <citation type="submission" date="2019-10" db="EMBL/GenBank/DDBJ databases">
        <authorList>
            <person name="Zhang R."/>
            <person name="Pan Y."/>
            <person name="Wang J."/>
            <person name="Ma R."/>
            <person name="Yu S."/>
        </authorList>
    </citation>
    <scope>NUCLEOTIDE SEQUENCE</scope>
    <source>
        <strain evidence="1">LA-IB0</strain>
        <tissue evidence="1">Leaf</tissue>
    </source>
</reference>
<dbReference type="AlphaFoldDB" id="A0AAV6WEQ6"/>
<evidence type="ECO:0000313" key="1">
    <source>
        <dbReference type="EMBL" id="KAG8369701.1"/>
    </source>
</evidence>
<keyword evidence="2" id="KW-1185">Reference proteome</keyword>
<name>A0AAV6WEQ6_9LAMI</name>
<proteinExistence type="predicted"/>
<sequence length="181" mass="20869">MLDNEEISCTPASINTLYYGLRVIYECVTEVAELQSIWQLDIRGKIKTRMLEPRTVYAAYLVLKMGERVGGLELAKAVIRFVDDELDRDAAKRARTVHFRPAKDTRRDSNSVARADEWVEVKMGNFYISQGDDGEVEARLLEIRRWKTTSLIVEGILFRPTYSYTEIPLVSKRYRLTTVLA</sequence>
<dbReference type="PANTHER" id="PTHR32278:SF130">
    <property type="entry name" value="F-BOX DOMAIN-CONTAINING PROTEIN"/>
    <property type="match status" value="1"/>
</dbReference>
<organism evidence="1 2">
    <name type="scientific">Buddleja alternifolia</name>
    <dbReference type="NCBI Taxonomy" id="168488"/>
    <lineage>
        <taxon>Eukaryota</taxon>
        <taxon>Viridiplantae</taxon>
        <taxon>Streptophyta</taxon>
        <taxon>Embryophyta</taxon>
        <taxon>Tracheophyta</taxon>
        <taxon>Spermatophyta</taxon>
        <taxon>Magnoliopsida</taxon>
        <taxon>eudicotyledons</taxon>
        <taxon>Gunneridae</taxon>
        <taxon>Pentapetalae</taxon>
        <taxon>asterids</taxon>
        <taxon>lamiids</taxon>
        <taxon>Lamiales</taxon>
        <taxon>Scrophulariaceae</taxon>
        <taxon>Buddlejeae</taxon>
        <taxon>Buddleja</taxon>
    </lineage>
</organism>
<evidence type="ECO:0000313" key="2">
    <source>
        <dbReference type="Proteomes" id="UP000826271"/>
    </source>
</evidence>
<dbReference type="Pfam" id="PF14299">
    <property type="entry name" value="PP2"/>
    <property type="match status" value="1"/>
</dbReference>
<dbReference type="InterPro" id="IPR025886">
    <property type="entry name" value="PP2-like"/>
</dbReference>
<dbReference type="Proteomes" id="UP000826271">
    <property type="component" value="Unassembled WGS sequence"/>
</dbReference>